<reference evidence="1 2" key="1">
    <citation type="submission" date="2024-02" db="EMBL/GenBank/DDBJ databases">
        <authorList>
            <person name="Chen Y."/>
            <person name="Shah S."/>
            <person name="Dougan E. K."/>
            <person name="Thang M."/>
            <person name="Chan C."/>
        </authorList>
    </citation>
    <scope>NUCLEOTIDE SEQUENCE [LARGE SCALE GENOMIC DNA]</scope>
</reference>
<evidence type="ECO:0000313" key="2">
    <source>
        <dbReference type="Proteomes" id="UP001642464"/>
    </source>
</evidence>
<sequence length="573" mass="63646">MGLEDADKAAAAELVKQAAQAIFLFPDNLESGSPEENNAYGKLSDFFWFTKSEFSENVQQLQQKVLASALSHIFTTSPKDDYQCEAHDYAALLLCFLPQQDVMAKAVLDEHVGKYLVILGNLAGKVKSITGYKKFALFLQAELSRSQQDQAATQRAKTLQTDVSEVNAILTGRTQVGPFTLMRLVDMVKTLQKLVEGIAALPMGESSQRKEIREFIVDRFTQTVGSFLRTWDVIGAELVDDVMAFADAFGKTEKMLELCAPLKLTTKDVLKNVGYLCEAFAFQHHSEQFMQALSTQDVSIWTDNGQPDTPQAERALRFQHLCCDYLPNFKLCAAWSAFTKEAQDGFDNLFGQLRKLSKDVMWKLHNMVVDFYGTSNDKPKDGWMASDPGLEKAHADMKSALMKLQALCPAGEAPSSVMKVLETSIKEIDSILDVQLTAEEKNMKAEICAEIKSMRSLLPALTLEELMNDQSVEFFQSQMANASSVSGRAGPFFERIDASKPLDRFGQELCGEVNQLSSFLKVFLASLSACGILKQADPAKAASFEETRLKPRDLSMDQIPKCIRSKIEALAKK</sequence>
<keyword evidence="2" id="KW-1185">Reference proteome</keyword>
<comment type="caution">
    <text evidence="1">The sequence shown here is derived from an EMBL/GenBank/DDBJ whole genome shotgun (WGS) entry which is preliminary data.</text>
</comment>
<dbReference type="EMBL" id="CAXAMM010003937">
    <property type="protein sequence ID" value="CAK9001757.1"/>
    <property type="molecule type" value="Genomic_DNA"/>
</dbReference>
<gene>
    <name evidence="1" type="ORF">SCF082_LOCUS7074</name>
</gene>
<organism evidence="1 2">
    <name type="scientific">Durusdinium trenchii</name>
    <dbReference type="NCBI Taxonomy" id="1381693"/>
    <lineage>
        <taxon>Eukaryota</taxon>
        <taxon>Sar</taxon>
        <taxon>Alveolata</taxon>
        <taxon>Dinophyceae</taxon>
        <taxon>Suessiales</taxon>
        <taxon>Symbiodiniaceae</taxon>
        <taxon>Durusdinium</taxon>
    </lineage>
</organism>
<name>A0ABP0IGP5_9DINO</name>
<proteinExistence type="predicted"/>
<protein>
    <submittedName>
        <fullName evidence="1">Uncharacterized protein</fullName>
    </submittedName>
</protein>
<dbReference type="Proteomes" id="UP001642464">
    <property type="component" value="Unassembled WGS sequence"/>
</dbReference>
<accession>A0ABP0IGP5</accession>
<evidence type="ECO:0000313" key="1">
    <source>
        <dbReference type="EMBL" id="CAK9001757.1"/>
    </source>
</evidence>